<dbReference type="InterPro" id="IPR026960">
    <property type="entry name" value="RVT-Znf"/>
</dbReference>
<evidence type="ECO:0000259" key="1">
    <source>
        <dbReference type="Pfam" id="PF13966"/>
    </source>
</evidence>
<comment type="caution">
    <text evidence="2">The sequence shown here is derived from an EMBL/GenBank/DDBJ whole genome shotgun (WGS) entry which is preliminary data.</text>
</comment>
<dbReference type="Proteomes" id="UP000237347">
    <property type="component" value="Unassembled WGS sequence"/>
</dbReference>
<reference evidence="2 3" key="1">
    <citation type="journal article" date="2018" name="Sci. Data">
        <title>The draft genome sequence of cork oak.</title>
        <authorList>
            <person name="Ramos A.M."/>
            <person name="Usie A."/>
            <person name="Barbosa P."/>
            <person name="Barros P.M."/>
            <person name="Capote T."/>
            <person name="Chaves I."/>
            <person name="Simoes F."/>
            <person name="Abreu I."/>
            <person name="Carrasquinho I."/>
            <person name="Faro C."/>
            <person name="Guimaraes J.B."/>
            <person name="Mendonca D."/>
            <person name="Nobrega F."/>
            <person name="Rodrigues L."/>
            <person name="Saibo N.J.M."/>
            <person name="Varela M.C."/>
            <person name="Egas C."/>
            <person name="Matos J."/>
            <person name="Miguel C.M."/>
            <person name="Oliveira M.M."/>
            <person name="Ricardo C.P."/>
            <person name="Goncalves S."/>
        </authorList>
    </citation>
    <scope>NUCLEOTIDE SEQUENCE [LARGE SCALE GENOMIC DNA]</scope>
    <source>
        <strain evidence="3">cv. HL8</strain>
    </source>
</reference>
<sequence>MAEENIHGRPFTGGWVWKANTYPKIRCFLWQCLHKSIPVRGVLAARGVITPTLCPLCNIASESIIHLLRDCPQARLNWGVVFPFGVWSLWLWRNKVVFRDTSSQRSLKSETIARATEFAFLGVNGKVRRPVVSVQVRWLPPPEN</sequence>
<evidence type="ECO:0000313" key="2">
    <source>
        <dbReference type="EMBL" id="KAK7855050.1"/>
    </source>
</evidence>
<dbReference type="AlphaFoldDB" id="A0AAW0LUD9"/>
<gene>
    <name evidence="2" type="ORF">CFP56_029838</name>
</gene>
<dbReference type="EMBL" id="PKMF04000049">
    <property type="protein sequence ID" value="KAK7855050.1"/>
    <property type="molecule type" value="Genomic_DNA"/>
</dbReference>
<organism evidence="2 3">
    <name type="scientific">Quercus suber</name>
    <name type="common">Cork oak</name>
    <dbReference type="NCBI Taxonomy" id="58331"/>
    <lineage>
        <taxon>Eukaryota</taxon>
        <taxon>Viridiplantae</taxon>
        <taxon>Streptophyta</taxon>
        <taxon>Embryophyta</taxon>
        <taxon>Tracheophyta</taxon>
        <taxon>Spermatophyta</taxon>
        <taxon>Magnoliopsida</taxon>
        <taxon>eudicotyledons</taxon>
        <taxon>Gunneridae</taxon>
        <taxon>Pentapetalae</taxon>
        <taxon>rosids</taxon>
        <taxon>fabids</taxon>
        <taxon>Fagales</taxon>
        <taxon>Fagaceae</taxon>
        <taxon>Quercus</taxon>
    </lineage>
</organism>
<evidence type="ECO:0000313" key="3">
    <source>
        <dbReference type="Proteomes" id="UP000237347"/>
    </source>
</evidence>
<accession>A0AAW0LUD9</accession>
<dbReference type="Pfam" id="PF13966">
    <property type="entry name" value="zf-RVT"/>
    <property type="match status" value="1"/>
</dbReference>
<protein>
    <recommendedName>
        <fullName evidence="1">Reverse transcriptase zinc-binding domain-containing protein</fullName>
    </recommendedName>
</protein>
<feature type="domain" description="Reverse transcriptase zinc-binding" evidence="1">
    <location>
        <begin position="15"/>
        <end position="78"/>
    </location>
</feature>
<keyword evidence="3" id="KW-1185">Reference proteome</keyword>
<proteinExistence type="predicted"/>
<name>A0AAW0LUD9_QUESU</name>